<keyword evidence="9" id="KW-0732">Signal</keyword>
<dbReference type="EMBL" id="FP236843">
    <property type="protein sequence ID" value="CAX59344.1"/>
    <property type="molecule type" value="Genomic_DNA"/>
</dbReference>
<feature type="coiled-coil region" evidence="8">
    <location>
        <begin position="391"/>
        <end position="432"/>
    </location>
</feature>
<evidence type="ECO:0000256" key="1">
    <source>
        <dbReference type="ARBA" id="ARBA00004442"/>
    </source>
</evidence>
<dbReference type="InterPro" id="IPR003423">
    <property type="entry name" value="OMP_efflux"/>
</dbReference>
<evidence type="ECO:0000256" key="4">
    <source>
        <dbReference type="ARBA" id="ARBA00022452"/>
    </source>
</evidence>
<evidence type="ECO:0000313" key="11">
    <source>
        <dbReference type="Proteomes" id="UP000008793"/>
    </source>
</evidence>
<dbReference type="PANTHER" id="PTHR30026:SF22">
    <property type="entry name" value="OUTER MEMBRANE EFFLUX PROTEIN"/>
    <property type="match status" value="1"/>
</dbReference>
<dbReference type="KEGG" id="ebi:EbC_18130"/>
<dbReference type="GeneID" id="90511835"/>
<dbReference type="Proteomes" id="UP000008793">
    <property type="component" value="Chromosome"/>
</dbReference>
<organism evidence="11">
    <name type="scientific">Erwinia billingiae (strain Eb661)</name>
    <dbReference type="NCBI Taxonomy" id="634500"/>
    <lineage>
        <taxon>Bacteria</taxon>
        <taxon>Pseudomonadati</taxon>
        <taxon>Pseudomonadota</taxon>
        <taxon>Gammaproteobacteria</taxon>
        <taxon>Enterobacterales</taxon>
        <taxon>Erwiniaceae</taxon>
        <taxon>Erwinia</taxon>
    </lineage>
</organism>
<dbReference type="GO" id="GO:0009279">
    <property type="term" value="C:cell outer membrane"/>
    <property type="evidence" value="ECO:0007669"/>
    <property type="project" value="UniProtKB-SubCell"/>
</dbReference>
<evidence type="ECO:0000256" key="8">
    <source>
        <dbReference type="SAM" id="Coils"/>
    </source>
</evidence>
<feature type="signal peptide" evidence="9">
    <location>
        <begin position="1"/>
        <end position="29"/>
    </location>
</feature>
<dbReference type="PANTHER" id="PTHR30026">
    <property type="entry name" value="OUTER MEMBRANE PROTEIN TOLC"/>
    <property type="match status" value="1"/>
</dbReference>
<keyword evidence="11" id="KW-1185">Reference proteome</keyword>
<dbReference type="Gene3D" id="1.20.1600.10">
    <property type="entry name" value="Outer membrane efflux proteins (OEP)"/>
    <property type="match status" value="1"/>
</dbReference>
<comment type="similarity">
    <text evidence="2">Belongs to the outer membrane factor (OMF) (TC 1.B.17) family.</text>
</comment>
<dbReference type="Pfam" id="PF02321">
    <property type="entry name" value="OEP"/>
    <property type="match status" value="2"/>
</dbReference>
<evidence type="ECO:0000256" key="5">
    <source>
        <dbReference type="ARBA" id="ARBA00022692"/>
    </source>
</evidence>
<keyword evidence="6" id="KW-0472">Membrane</keyword>
<dbReference type="GO" id="GO:0015562">
    <property type="term" value="F:efflux transmembrane transporter activity"/>
    <property type="evidence" value="ECO:0007669"/>
    <property type="project" value="InterPro"/>
</dbReference>
<dbReference type="HOGENOM" id="CLU_031874_0_0_6"/>
<evidence type="ECO:0000256" key="9">
    <source>
        <dbReference type="SAM" id="SignalP"/>
    </source>
</evidence>
<evidence type="ECO:0000256" key="7">
    <source>
        <dbReference type="ARBA" id="ARBA00023237"/>
    </source>
</evidence>
<keyword evidence="7" id="KW-0998">Cell outer membrane</keyword>
<accession>D8MR87</accession>
<keyword evidence="5" id="KW-0812">Transmembrane</keyword>
<keyword evidence="4" id="KW-1134">Transmembrane beta strand</keyword>
<name>D8MR87_ERWBE</name>
<evidence type="ECO:0000256" key="3">
    <source>
        <dbReference type="ARBA" id="ARBA00022448"/>
    </source>
</evidence>
<protein>
    <submittedName>
        <fullName evidence="10">Type I secretion outer membrane protein, TolC family</fullName>
    </submittedName>
</protein>
<proteinExistence type="inferred from homology"/>
<dbReference type="SUPFAM" id="SSF56954">
    <property type="entry name" value="Outer membrane efflux proteins (OEP)"/>
    <property type="match status" value="1"/>
</dbReference>
<dbReference type="RefSeq" id="WP_013201836.1">
    <property type="nucleotide sequence ID" value="NC_014306.1"/>
</dbReference>
<feature type="chain" id="PRO_5003118124" evidence="9">
    <location>
        <begin position="30"/>
        <end position="509"/>
    </location>
</feature>
<keyword evidence="8" id="KW-0175">Coiled coil</keyword>
<dbReference type="GO" id="GO:1990281">
    <property type="term" value="C:efflux pump complex"/>
    <property type="evidence" value="ECO:0007669"/>
    <property type="project" value="TreeGrafter"/>
</dbReference>
<evidence type="ECO:0000256" key="6">
    <source>
        <dbReference type="ARBA" id="ARBA00023136"/>
    </source>
</evidence>
<gene>
    <name evidence="10" type="ordered locus">EbC_18130</name>
</gene>
<evidence type="ECO:0000313" key="10">
    <source>
        <dbReference type="EMBL" id="CAX59344.1"/>
    </source>
</evidence>
<dbReference type="STRING" id="634500.EbC_18130"/>
<keyword evidence="3" id="KW-0813">Transport</keyword>
<comment type="subcellular location">
    <subcellularLocation>
        <location evidence="1">Cell outer membrane</location>
    </subcellularLocation>
</comment>
<evidence type="ECO:0000256" key="2">
    <source>
        <dbReference type="ARBA" id="ARBA00007613"/>
    </source>
</evidence>
<dbReference type="eggNOG" id="COG1538">
    <property type="taxonomic scope" value="Bacteria"/>
</dbReference>
<sequence>MKTLLTSPRHLVVLVAAALYMLNTHSAHAAQNDKLLFTPAAQSAPKPLFGGNSASKATPVQPVTTADSEPFFKAHESAEPTNINLTPAPKMAVEKAPASVVRASPGERELREIFYHAVAVAVQRSPQLRSAEFATEAAREDVKSAKGARYPQVDLNTDSRRWQFGKGNRNGSTTPAIGVNVATTIYDFGQTSHTIDSKQHSVTAADFQLDAQREDLSWQVSSGLVELAKQRLIIKMSEQYVTRMNELVTMLSGIVGQDPGRRSELTQATGRLLQAQSALDNAVAKARDSEIVLYRLLGETQVALPDNTAWNLKPGSLDALLAQVERHPTLGQAREQAEASLEEAKALKASNLPKLNWVISKSTARDDYGQEEAWQTGVNVSWGVFRGGSSAAAEQAAVQRAYAQRELAENQLDDLQQRVRAADQDARSMLQRADLYRNLTKESDRIRLDFFDQWYHLGKRTLLDVLTSESDYYNNRVAEVTNRFDGYSAIFRGYASAGELLAWLQDQKK</sequence>
<dbReference type="GO" id="GO:0015288">
    <property type="term" value="F:porin activity"/>
    <property type="evidence" value="ECO:0007669"/>
    <property type="project" value="TreeGrafter"/>
</dbReference>
<dbReference type="AlphaFoldDB" id="D8MR87"/>
<reference evidence="10 11" key="1">
    <citation type="journal article" date="2010" name="BMC Genomics">
        <title>Genome comparison of the epiphytic bacteria Erwinia billingiae and E. tasmaniensis with the pear pathogen E. pyrifoliae.</title>
        <authorList>
            <person name="Kube M."/>
            <person name="Migdoll A.M."/>
            <person name="Gehring I."/>
            <person name="Heitmann K."/>
            <person name="Mayer Y."/>
            <person name="Kuhl H."/>
            <person name="Knaust F."/>
            <person name="Geider K."/>
            <person name="Reinhardt R."/>
        </authorList>
    </citation>
    <scope>NUCLEOTIDE SEQUENCE [LARGE SCALE GENOMIC DNA]</scope>
    <source>
        <strain evidence="10 11">Eb661</strain>
    </source>
</reference>
<dbReference type="InterPro" id="IPR051906">
    <property type="entry name" value="TolC-like"/>
</dbReference>